<organism evidence="2 3">
    <name type="scientific">Cucumis melo var. makuwa</name>
    <name type="common">Oriental melon</name>
    <dbReference type="NCBI Taxonomy" id="1194695"/>
    <lineage>
        <taxon>Eukaryota</taxon>
        <taxon>Viridiplantae</taxon>
        <taxon>Streptophyta</taxon>
        <taxon>Embryophyta</taxon>
        <taxon>Tracheophyta</taxon>
        <taxon>Spermatophyta</taxon>
        <taxon>Magnoliopsida</taxon>
        <taxon>eudicotyledons</taxon>
        <taxon>Gunneridae</taxon>
        <taxon>Pentapetalae</taxon>
        <taxon>rosids</taxon>
        <taxon>fabids</taxon>
        <taxon>Cucurbitales</taxon>
        <taxon>Cucurbitaceae</taxon>
        <taxon>Benincaseae</taxon>
        <taxon>Cucumis</taxon>
    </lineage>
</organism>
<dbReference type="EMBL" id="SSTD01004586">
    <property type="protein sequence ID" value="TYK23176.1"/>
    <property type="molecule type" value="Genomic_DNA"/>
</dbReference>
<feature type="compositionally biased region" description="Basic residues" evidence="1">
    <location>
        <begin position="252"/>
        <end position="267"/>
    </location>
</feature>
<reference evidence="2 3" key="1">
    <citation type="submission" date="2019-08" db="EMBL/GenBank/DDBJ databases">
        <title>Draft genome sequences of two oriental melons (Cucumis melo L. var makuwa).</title>
        <authorList>
            <person name="Kwon S.-Y."/>
        </authorList>
    </citation>
    <scope>NUCLEOTIDE SEQUENCE [LARGE SCALE GENOMIC DNA]</scope>
    <source>
        <strain evidence="3">cv. Chang Bougi</strain>
        <tissue evidence="2">Leaf</tissue>
    </source>
</reference>
<protein>
    <submittedName>
        <fullName evidence="2">Uncharacterized protein</fullName>
    </submittedName>
</protein>
<feature type="region of interest" description="Disordered" evidence="1">
    <location>
        <begin position="251"/>
        <end position="271"/>
    </location>
</feature>
<feature type="region of interest" description="Disordered" evidence="1">
    <location>
        <begin position="1"/>
        <end position="20"/>
    </location>
</feature>
<dbReference type="Proteomes" id="UP000321947">
    <property type="component" value="Unassembled WGS sequence"/>
</dbReference>
<comment type="caution">
    <text evidence="2">The sequence shown here is derived from an EMBL/GenBank/DDBJ whole genome shotgun (WGS) entry which is preliminary data.</text>
</comment>
<proteinExistence type="predicted"/>
<accession>A0A5D3DHR5</accession>
<gene>
    <name evidence="2" type="ORF">E5676_scaffold142G002030</name>
</gene>
<evidence type="ECO:0000256" key="1">
    <source>
        <dbReference type="SAM" id="MobiDB-lite"/>
    </source>
</evidence>
<evidence type="ECO:0000313" key="3">
    <source>
        <dbReference type="Proteomes" id="UP000321947"/>
    </source>
</evidence>
<sequence>MPPLLSPLKPGLVPPWTNGSDSYRTHRTALLSRTPPAIPFRQPHKACTHHQLQFLHQKRRLSFDPAKASRSAALTGLVQPPTFGLATNLSVGPEVGNPQAHSTFEVGESSAKSRPHVQGSFPCVAQHQLDMLQRQMAALEDTLGGPLPPPPLDPTNESGNPFKFDVVQGHILGQRLVPSLMEVCSKVCLEEDRTSAMSILPTPTIDSTTFSVKTLVHDSGKNSGKPNPVYEHYKKQWHTKEQYWKLHGCPLRGKRRSSTNKQNTRRAHVSETANVTTLRAIVQSSIPQSFSLSSIDGKKILDSSTTDHLNGSSKHFVS</sequence>
<dbReference type="AlphaFoldDB" id="A0A5D3DHR5"/>
<name>A0A5D3DHR5_CUCMM</name>
<evidence type="ECO:0000313" key="2">
    <source>
        <dbReference type="EMBL" id="TYK23176.1"/>
    </source>
</evidence>